<gene>
    <name evidence="2" type="ordered locus">HFX_5236</name>
    <name evidence="3" type="ORF">BM92_17870</name>
    <name evidence="4" type="ORF">C439_00080</name>
    <name evidence="5" type="ORF">E6P09_18050</name>
</gene>
<reference evidence="3 8" key="4">
    <citation type="submission" date="2014-04" db="EMBL/GenBank/DDBJ databases">
        <title>Transcriptional profiles of Haloferax mediterranei on the basis of nitrogen availability.</title>
        <authorList>
            <person name="Bautista V."/>
        </authorList>
    </citation>
    <scope>NUCLEOTIDE SEQUENCE [LARGE SCALE GENOMIC DNA]</scope>
    <source>
        <strain evidence="3">ATCC 33500</strain>
        <strain evidence="8">ATCC 33500 / DSM 1411 / JCM 8866 / NBRC 14739 / NCIMB 2177 / R-4</strain>
        <plasmid evidence="3">HMPLAS2</plasmid>
        <plasmid evidence="8">Plasmid HMPLAS2</plasmid>
    </source>
</reference>
<reference evidence="5 9" key="6">
    <citation type="submission" date="2019-04" db="EMBL/GenBank/DDBJ databases">
        <title>Methylomes of two halophilic Archaea, Haloarcula marismortui and Haloferax mediterranei.</title>
        <authorList>
            <person name="DasSarma S."/>
            <person name="DasSarma P."/>
            <person name="DasSarma S."/>
            <person name="Fomenkov A."/>
            <person name="Vincze T."/>
            <person name="Anton B.P."/>
            <person name="Roberts R.J."/>
        </authorList>
    </citation>
    <scope>NUCLEOTIDE SEQUENCE [LARGE SCALE GENOMIC DNA]</scope>
    <source>
        <strain evidence="5">ATCC 33500</strain>
        <strain evidence="9">ATCC 33500 / DSM 1411 / JCM 8866 / NBRC 14739 / NCIMB 2177 / R-4</strain>
        <plasmid evidence="5 9">pHME322</plasmid>
    </source>
</reference>
<feature type="transmembrane region" description="Helical" evidence="1">
    <location>
        <begin position="257"/>
        <end position="273"/>
    </location>
</feature>
<keyword evidence="7" id="KW-1185">Reference proteome</keyword>
<geneLocation type="plasmid" evidence="2 6">
    <name>pHM300</name>
</geneLocation>
<feature type="transmembrane region" description="Helical" evidence="1">
    <location>
        <begin position="223"/>
        <end position="245"/>
    </location>
</feature>
<feature type="transmembrane region" description="Helical" evidence="1">
    <location>
        <begin position="348"/>
        <end position="369"/>
    </location>
</feature>
<keyword evidence="1" id="KW-0812">Transmembrane</keyword>
<dbReference type="PATRIC" id="fig|523841.21.peg.15"/>
<evidence type="ECO:0000313" key="2">
    <source>
        <dbReference type="EMBL" id="AFK21068.1"/>
    </source>
</evidence>
<feature type="transmembrane region" description="Helical" evidence="1">
    <location>
        <begin position="24"/>
        <end position="47"/>
    </location>
</feature>
<dbReference type="EMBL" id="AOLO01000001">
    <property type="protein sequence ID" value="EMA05149.1"/>
    <property type="molecule type" value="Genomic_DNA"/>
</dbReference>
<dbReference type="Proteomes" id="UP000006469">
    <property type="component" value="Plasmid pHM300"/>
</dbReference>
<dbReference type="HOGENOM" id="CLU_659899_0_0_2"/>
<sequence length="403" mass="42303">MTTEPQSDGGIVQSSKQPFGLPRWLAAIAPLLILGVIIGGFLMTPLLSELGRGGALPVLSIDYTTLPNSETILLHVTNNGPPVEVTQVHVNEANWQFDISSPGRDAYLETGESATIEIPYHWMAGFDYGVNVMIARGATFGTTIVAAQQTPALTGSLLWTLGIVGFLVGVVPVTLGMFWFPFMQTMSRKWLHAVLAFSAGILGFLIFDAGFEAFEVADQVPSYYAGPLLVVLGIVGALLLVQAIMDWRTDDEKQSRLAVAYSAALGIGLHNFAEGLAIGGAFALGRASLGTFLIIGFMAHNITEGPVFVAPLAEGKRPSLGHFAALGLLAGAPAILGGWIGIMTQSPLLIALFLAIGVGALLQVVFDIGDIINGSGSLRSAPNLAGFGIGLVVMYATDLLVTL</sequence>
<reference evidence="2" key="5">
    <citation type="submission" date="2014-05" db="EMBL/GenBank/DDBJ databases">
        <authorList>
            <person name="Wang L."/>
            <person name="Yang H."/>
            <person name="Xiang H."/>
        </authorList>
    </citation>
    <scope>NUCLEOTIDE SEQUENCE</scope>
    <source>
        <strain evidence="2">CGMCC 1.2087</strain>
        <plasmid evidence="2">pHM300</plasmid>
    </source>
</reference>
<geneLocation type="plasmid" evidence="3 8">
    <name>HMPLAS2</name>
</geneLocation>
<accession>I3RA08</accession>
<evidence type="ECO:0000313" key="5">
    <source>
        <dbReference type="EMBL" id="QCQ77221.1"/>
    </source>
</evidence>
<dbReference type="Proteomes" id="UP000011603">
    <property type="component" value="Unassembled WGS sequence"/>
</dbReference>
<evidence type="ECO:0000313" key="9">
    <source>
        <dbReference type="Proteomes" id="UP000299011"/>
    </source>
</evidence>
<feature type="transmembrane region" description="Helical" evidence="1">
    <location>
        <begin position="190"/>
        <end position="211"/>
    </location>
</feature>
<proteinExistence type="predicted"/>
<dbReference type="Proteomes" id="UP000027075">
    <property type="component" value="Plasmid HMPLAS2"/>
</dbReference>
<name>I3RA08_HALMT</name>
<reference evidence="4 7" key="3">
    <citation type="journal article" date="2014" name="PLoS Genet.">
        <title>Phylogenetically driven sequencing of extremely halophilic archaea reveals strategies for static and dynamic osmo-response.</title>
        <authorList>
            <person name="Becker E.A."/>
            <person name="Seitzer P.M."/>
            <person name="Tritt A."/>
            <person name="Larsen D."/>
            <person name="Krusor M."/>
            <person name="Yao A.I."/>
            <person name="Wu D."/>
            <person name="Madern D."/>
            <person name="Eisen J.A."/>
            <person name="Darling A.E."/>
            <person name="Facciotti M.T."/>
        </authorList>
    </citation>
    <scope>NUCLEOTIDE SEQUENCE [LARGE SCALE GENOMIC DNA]</scope>
    <source>
        <strain evidence="4">ATCC 33500</strain>
        <strain evidence="7">ATCC 33500 / DSM 1411 / JCM 8866 / NBRC 14739 / NCIMB 2177 / R-4</strain>
    </source>
</reference>
<geneLocation type="plasmid" evidence="5 9">
    <name>pHME322</name>
</geneLocation>
<evidence type="ECO:0000313" key="8">
    <source>
        <dbReference type="Proteomes" id="UP000027075"/>
    </source>
</evidence>
<dbReference type="EMBL" id="CP007553">
    <property type="protein sequence ID" value="AHZ24076.1"/>
    <property type="molecule type" value="Genomic_DNA"/>
</dbReference>
<feature type="transmembrane region" description="Helical" evidence="1">
    <location>
        <begin position="157"/>
        <end position="178"/>
    </location>
</feature>
<protein>
    <submittedName>
        <fullName evidence="2 4">Metal cation transporter</fullName>
    </submittedName>
    <submittedName>
        <fullName evidence="3">Metal transporter</fullName>
    </submittedName>
</protein>
<keyword evidence="1" id="KW-1133">Transmembrane helix</keyword>
<feature type="transmembrane region" description="Helical" evidence="1">
    <location>
        <begin position="381"/>
        <end position="401"/>
    </location>
</feature>
<dbReference type="OrthoDB" id="11839at2157"/>
<dbReference type="GeneID" id="40158361"/>
<dbReference type="RefSeq" id="WP_004056126.1">
    <property type="nucleotide sequence ID" value="NC_017943.1"/>
</dbReference>
<organism evidence="2 6">
    <name type="scientific">Haloferax mediterranei (strain ATCC 33500 / DSM 1411 / JCM 8866 / NBRC 14739 / NCIMB 2177 / R-4)</name>
    <name type="common">Halobacterium mediterranei</name>
    <dbReference type="NCBI Taxonomy" id="523841"/>
    <lineage>
        <taxon>Archaea</taxon>
        <taxon>Methanobacteriati</taxon>
        <taxon>Methanobacteriota</taxon>
        <taxon>Stenosarchaea group</taxon>
        <taxon>Halobacteria</taxon>
        <taxon>Halobacteriales</taxon>
        <taxon>Haloferacaceae</taxon>
        <taxon>Haloferax</taxon>
    </lineage>
</organism>
<evidence type="ECO:0000256" key="1">
    <source>
        <dbReference type="SAM" id="Phobius"/>
    </source>
</evidence>
<feature type="transmembrane region" description="Helical" evidence="1">
    <location>
        <begin position="320"/>
        <end position="342"/>
    </location>
</feature>
<evidence type="ECO:0000313" key="4">
    <source>
        <dbReference type="EMBL" id="EMA05149.1"/>
    </source>
</evidence>
<evidence type="ECO:0000313" key="3">
    <source>
        <dbReference type="EMBL" id="AHZ24076.1"/>
    </source>
</evidence>
<dbReference type="Proteomes" id="UP000299011">
    <property type="component" value="Plasmid pHME322"/>
</dbReference>
<reference evidence="2" key="1">
    <citation type="journal article" date="2012" name="Appl. Environ. Microbiol.">
        <title>Identification of the haloarchaeal phasin (PhaP) that functions in polyhydroxyalkanoate accumulation and granule formation in Haloferax mediterranei.</title>
        <authorList>
            <person name="Cai S."/>
            <person name="Cai L."/>
            <person name="Liu H."/>
            <person name="Liu X."/>
            <person name="Han J."/>
            <person name="Zhou J."/>
            <person name="Xiang H."/>
        </authorList>
    </citation>
    <scope>NUCLEOTIDE SEQUENCE</scope>
    <source>
        <strain evidence="2">CGMCC 1.2087</strain>
    </source>
</reference>
<keyword evidence="1" id="KW-0472">Membrane</keyword>
<reference evidence="2 6" key="2">
    <citation type="journal article" date="2012" name="J. Bacteriol.">
        <title>Complete genome sequence of the metabolically versatile halophilic archaeon Haloferax mediterranei, a poly(3-hydroxybutyrate-co-3-hydroxyvalerate) producer.</title>
        <authorList>
            <person name="Han J."/>
            <person name="Zhang F."/>
            <person name="Hou J."/>
            <person name="Liu X."/>
            <person name="Li M."/>
            <person name="Liu H."/>
            <person name="Cai L."/>
            <person name="Zhang B."/>
            <person name="Chen Y."/>
            <person name="Zhou J."/>
            <person name="Hu S."/>
            <person name="Xiang H."/>
        </authorList>
    </citation>
    <scope>NUCLEOTIDE SEQUENCE [LARGE SCALE GENOMIC DNA]</scope>
    <source>
        <strain evidence="6">ATCC 33500 / DSM 1411 / JCM 8866 / NBRC 14739 / NCIMB 2177 / R-4</strain>
        <strain evidence="2">CGMCC 1.2087</strain>
        <plasmid evidence="6">pHM300</plasmid>
    </source>
</reference>
<keyword evidence="2" id="KW-0614">Plasmid</keyword>
<dbReference type="EMBL" id="CP001870">
    <property type="protein sequence ID" value="AFK21068.1"/>
    <property type="molecule type" value="Genomic_DNA"/>
</dbReference>
<dbReference type="EMBL" id="CP039141">
    <property type="protein sequence ID" value="QCQ77221.1"/>
    <property type="molecule type" value="Genomic_DNA"/>
</dbReference>
<evidence type="ECO:0000313" key="7">
    <source>
        <dbReference type="Proteomes" id="UP000011603"/>
    </source>
</evidence>
<dbReference type="KEGG" id="hme:HFX_5236"/>
<dbReference type="AlphaFoldDB" id="I3RA08"/>
<evidence type="ECO:0000313" key="6">
    <source>
        <dbReference type="Proteomes" id="UP000006469"/>
    </source>
</evidence>